<sequence>MAMGSVYFATKAAVRALARTLAAELAPRGIRVNAVSPGLIPTPFQGKMGLSQAALDGFAAFVKQSAPLGRTGTPAEIAQAVVFPASDEASYITGEDLVVNGGFMHV</sequence>
<evidence type="ECO:0000313" key="4">
    <source>
        <dbReference type="Proteomes" id="UP001054846"/>
    </source>
</evidence>
<dbReference type="Pfam" id="PF13561">
    <property type="entry name" value="adh_short_C2"/>
    <property type="match status" value="1"/>
</dbReference>
<dbReference type="InterPro" id="IPR051122">
    <property type="entry name" value="SDR_DHRS6-like"/>
</dbReference>
<dbReference type="PANTHER" id="PTHR43477">
    <property type="entry name" value="DIHYDROANTICAPSIN 7-DEHYDROGENASE"/>
    <property type="match status" value="1"/>
</dbReference>
<evidence type="ECO:0000256" key="1">
    <source>
        <dbReference type="ARBA" id="ARBA00006484"/>
    </source>
</evidence>
<accession>A0ABY3PKS9</accession>
<comment type="similarity">
    <text evidence="1">Belongs to the short-chain dehydrogenases/reductases (SDR) family.</text>
</comment>
<organism evidence="3 4">
    <name type="scientific">Gloeobacter morelensis MG652769</name>
    <dbReference type="NCBI Taxonomy" id="2781736"/>
    <lineage>
        <taxon>Bacteria</taxon>
        <taxon>Bacillati</taxon>
        <taxon>Cyanobacteriota</taxon>
        <taxon>Cyanophyceae</taxon>
        <taxon>Gloeobacterales</taxon>
        <taxon>Gloeobacteraceae</taxon>
        <taxon>Gloeobacter</taxon>
        <taxon>Gloeobacter morelensis</taxon>
    </lineage>
</organism>
<evidence type="ECO:0000256" key="2">
    <source>
        <dbReference type="ARBA" id="ARBA00023002"/>
    </source>
</evidence>
<dbReference type="SUPFAM" id="SSF51735">
    <property type="entry name" value="NAD(P)-binding Rossmann-fold domains"/>
    <property type="match status" value="1"/>
</dbReference>
<proteinExistence type="inferred from homology"/>
<reference evidence="3 4" key="1">
    <citation type="journal article" date="2021" name="Genome Biol. Evol.">
        <title>Complete Genome Sequencing of a Novel Gloeobacter Species from a Waterfall Cave in Mexico.</title>
        <authorList>
            <person name="Saw J.H."/>
            <person name="Cardona T."/>
            <person name="Montejano G."/>
        </authorList>
    </citation>
    <scope>NUCLEOTIDE SEQUENCE [LARGE SCALE GENOMIC DNA]</scope>
    <source>
        <strain evidence="3">MG652769</strain>
    </source>
</reference>
<dbReference type="PANTHER" id="PTHR43477:SF1">
    <property type="entry name" value="DIHYDROANTICAPSIN 7-DEHYDROGENASE"/>
    <property type="match status" value="1"/>
</dbReference>
<protein>
    <submittedName>
        <fullName evidence="3">SDR family oxidoreductase</fullName>
    </submittedName>
</protein>
<dbReference type="Gene3D" id="3.40.50.720">
    <property type="entry name" value="NAD(P)-binding Rossmann-like Domain"/>
    <property type="match status" value="1"/>
</dbReference>
<dbReference type="InterPro" id="IPR002347">
    <property type="entry name" value="SDR_fam"/>
</dbReference>
<evidence type="ECO:0000313" key="3">
    <source>
        <dbReference type="EMBL" id="UFP94182.1"/>
    </source>
</evidence>
<keyword evidence="2" id="KW-0560">Oxidoreductase</keyword>
<name>A0ABY3PKS9_9CYAN</name>
<dbReference type="EMBL" id="CP063845">
    <property type="protein sequence ID" value="UFP94182.1"/>
    <property type="molecule type" value="Genomic_DNA"/>
</dbReference>
<dbReference type="PRINTS" id="PR00081">
    <property type="entry name" value="GDHRDH"/>
</dbReference>
<gene>
    <name evidence="3" type="ORF">ISF26_20860</name>
</gene>
<dbReference type="InterPro" id="IPR036291">
    <property type="entry name" value="NAD(P)-bd_dom_sf"/>
</dbReference>
<keyword evidence="4" id="KW-1185">Reference proteome</keyword>
<dbReference type="Proteomes" id="UP001054846">
    <property type="component" value="Chromosome"/>
</dbReference>